<dbReference type="InterPro" id="IPR015422">
    <property type="entry name" value="PyrdxlP-dep_Trfase_small"/>
</dbReference>
<proteinExistence type="predicted"/>
<dbReference type="Proteomes" id="UP000323454">
    <property type="component" value="Unassembled WGS sequence"/>
</dbReference>
<evidence type="ECO:0000259" key="6">
    <source>
        <dbReference type="Pfam" id="PF00155"/>
    </source>
</evidence>
<dbReference type="Pfam" id="PF00155">
    <property type="entry name" value="Aminotran_1_2"/>
    <property type="match status" value="1"/>
</dbReference>
<dbReference type="OrthoDB" id="9807157at2"/>
<evidence type="ECO:0000256" key="3">
    <source>
        <dbReference type="ARBA" id="ARBA00022679"/>
    </source>
</evidence>
<dbReference type="Gene3D" id="3.40.640.10">
    <property type="entry name" value="Type I PLP-dependent aspartate aminotransferase-like (Major domain)"/>
    <property type="match status" value="1"/>
</dbReference>
<protein>
    <recommendedName>
        <fullName evidence="2">8-amino-7-oxononanoate synthase</fullName>
        <ecNumber evidence="2">2.3.1.47</ecNumber>
    </recommendedName>
</protein>
<dbReference type="RefSeq" id="WP_149854893.1">
    <property type="nucleotide sequence ID" value="NZ_VUOB01000091.1"/>
</dbReference>
<gene>
    <name evidence="7" type="ORF">F0L68_38660</name>
</gene>
<evidence type="ECO:0000256" key="4">
    <source>
        <dbReference type="ARBA" id="ARBA00022898"/>
    </source>
</evidence>
<dbReference type="InterPro" id="IPR050087">
    <property type="entry name" value="AON_synthase_class-II"/>
</dbReference>
<dbReference type="InterPro" id="IPR015421">
    <property type="entry name" value="PyrdxlP-dep_Trfase_major"/>
</dbReference>
<dbReference type="SUPFAM" id="SSF53383">
    <property type="entry name" value="PLP-dependent transferases"/>
    <property type="match status" value="1"/>
</dbReference>
<organism evidence="7 8">
    <name type="scientific">Solihabitans fulvus</name>
    <dbReference type="NCBI Taxonomy" id="1892852"/>
    <lineage>
        <taxon>Bacteria</taxon>
        <taxon>Bacillati</taxon>
        <taxon>Actinomycetota</taxon>
        <taxon>Actinomycetes</taxon>
        <taxon>Pseudonocardiales</taxon>
        <taxon>Pseudonocardiaceae</taxon>
        <taxon>Solihabitans</taxon>
    </lineage>
</organism>
<evidence type="ECO:0000313" key="7">
    <source>
        <dbReference type="EMBL" id="KAA2250735.1"/>
    </source>
</evidence>
<dbReference type="GO" id="GO:0030170">
    <property type="term" value="F:pyridoxal phosphate binding"/>
    <property type="evidence" value="ECO:0007669"/>
    <property type="project" value="InterPro"/>
</dbReference>
<sequence>MTALQEKWSFDDFSRNSAASGLFDPPVLDGPVGPTIVQDGQKLVNFASINFLNLHADPVVRGHFLTGVDEYGLVTGGSRMTQGIARTHLEMERELCRITGRERAISFASGLLANIGFVHAMSTTVRLREGWEVHNSDAVFVLDRDSHWSLWKAAEALPGGRRLFPFRHNDPESLDLVLSRLEGRKTVVVFESVYSADGGVAPIGALLEVCERHGAVSFVDDANGFLIYGPGHRPFAEEFAAMRRADFVMVSFSKAVGLEGGAIAGPADPIRAFEVLSGTSMFTAAMQPPTAYAAARVMRMLHGEDSIVDRYLDRVADFGRHLADAGCAPHDTESYIMSVPVNDDEVATRLHHEFLTRGYLVPVFHYPAVPHGSALLRLILNAGHTQEHIDGFVSVLTELKGRFGF</sequence>
<dbReference type="GO" id="GO:0008710">
    <property type="term" value="F:8-amino-7-oxononanoate synthase activity"/>
    <property type="evidence" value="ECO:0007669"/>
    <property type="project" value="UniProtKB-EC"/>
</dbReference>
<evidence type="ECO:0000256" key="1">
    <source>
        <dbReference type="ARBA" id="ARBA00001933"/>
    </source>
</evidence>
<keyword evidence="4" id="KW-0663">Pyridoxal phosphate</keyword>
<comment type="catalytic activity">
    <reaction evidence="5">
        <text>6-carboxyhexanoyl-[ACP] + L-alanine + H(+) = (8S)-8-amino-7-oxononanoate + holo-[ACP] + CO2</text>
        <dbReference type="Rhea" id="RHEA:42288"/>
        <dbReference type="Rhea" id="RHEA-COMP:9685"/>
        <dbReference type="Rhea" id="RHEA-COMP:9955"/>
        <dbReference type="ChEBI" id="CHEBI:15378"/>
        <dbReference type="ChEBI" id="CHEBI:16526"/>
        <dbReference type="ChEBI" id="CHEBI:57972"/>
        <dbReference type="ChEBI" id="CHEBI:64479"/>
        <dbReference type="ChEBI" id="CHEBI:78846"/>
        <dbReference type="ChEBI" id="CHEBI:149468"/>
        <dbReference type="EC" id="2.3.1.47"/>
    </reaction>
</comment>
<dbReference type="EMBL" id="VUOB01000091">
    <property type="protein sequence ID" value="KAA2250735.1"/>
    <property type="molecule type" value="Genomic_DNA"/>
</dbReference>
<dbReference type="Gene3D" id="3.90.1150.10">
    <property type="entry name" value="Aspartate Aminotransferase, domain 1"/>
    <property type="match status" value="1"/>
</dbReference>
<dbReference type="AlphaFoldDB" id="A0A5B2WH54"/>
<dbReference type="GO" id="GO:0009102">
    <property type="term" value="P:biotin biosynthetic process"/>
    <property type="evidence" value="ECO:0007669"/>
    <property type="project" value="TreeGrafter"/>
</dbReference>
<comment type="caution">
    <text evidence="7">The sequence shown here is derived from an EMBL/GenBank/DDBJ whole genome shotgun (WGS) entry which is preliminary data.</text>
</comment>
<evidence type="ECO:0000313" key="8">
    <source>
        <dbReference type="Proteomes" id="UP000323454"/>
    </source>
</evidence>
<feature type="domain" description="Aminotransferase class I/classII large" evidence="6">
    <location>
        <begin position="84"/>
        <end position="395"/>
    </location>
</feature>
<dbReference type="EC" id="2.3.1.47" evidence="2"/>
<name>A0A5B2WH54_9PSEU</name>
<accession>A0A5B2WH54</accession>
<dbReference type="PANTHER" id="PTHR13693:SF100">
    <property type="entry name" value="8-AMINO-7-OXONONANOATE SYNTHASE"/>
    <property type="match status" value="1"/>
</dbReference>
<dbReference type="GO" id="GO:0008483">
    <property type="term" value="F:transaminase activity"/>
    <property type="evidence" value="ECO:0007669"/>
    <property type="project" value="UniProtKB-KW"/>
</dbReference>
<dbReference type="PANTHER" id="PTHR13693">
    <property type="entry name" value="CLASS II AMINOTRANSFERASE/8-AMINO-7-OXONONANOATE SYNTHASE"/>
    <property type="match status" value="1"/>
</dbReference>
<dbReference type="InterPro" id="IPR015424">
    <property type="entry name" value="PyrdxlP-dep_Trfase"/>
</dbReference>
<evidence type="ECO:0000256" key="5">
    <source>
        <dbReference type="ARBA" id="ARBA00047715"/>
    </source>
</evidence>
<evidence type="ECO:0000256" key="2">
    <source>
        <dbReference type="ARBA" id="ARBA00013187"/>
    </source>
</evidence>
<comment type="cofactor">
    <cofactor evidence="1">
        <name>pyridoxal 5'-phosphate</name>
        <dbReference type="ChEBI" id="CHEBI:597326"/>
    </cofactor>
</comment>
<keyword evidence="7" id="KW-0032">Aminotransferase</keyword>
<reference evidence="7 8" key="2">
    <citation type="submission" date="2019-09" db="EMBL/GenBank/DDBJ databases">
        <authorList>
            <person name="Jin C."/>
        </authorList>
    </citation>
    <scope>NUCLEOTIDE SEQUENCE [LARGE SCALE GENOMIC DNA]</scope>
    <source>
        <strain evidence="7 8">AN110305</strain>
    </source>
</reference>
<keyword evidence="3 7" id="KW-0808">Transferase</keyword>
<keyword evidence="8" id="KW-1185">Reference proteome</keyword>
<reference evidence="7 8" key="1">
    <citation type="submission" date="2019-09" db="EMBL/GenBank/DDBJ databases">
        <title>Goodfellowia gen. nov., a new genus of the Pseudonocardineae related to Actinoalloteichus, containing Goodfellowia coeruleoviolacea gen. nov., comb. nov. gen. nov., comb. nov.</title>
        <authorList>
            <person name="Labeda D."/>
        </authorList>
    </citation>
    <scope>NUCLEOTIDE SEQUENCE [LARGE SCALE GENOMIC DNA]</scope>
    <source>
        <strain evidence="7 8">AN110305</strain>
    </source>
</reference>
<dbReference type="InterPro" id="IPR004839">
    <property type="entry name" value="Aminotransferase_I/II_large"/>
</dbReference>